<evidence type="ECO:0000256" key="2">
    <source>
        <dbReference type="ARBA" id="ARBA00023125"/>
    </source>
</evidence>
<organism evidence="5 6">
    <name type="scientific">Streptosporangium brasiliense</name>
    <dbReference type="NCBI Taxonomy" id="47480"/>
    <lineage>
        <taxon>Bacteria</taxon>
        <taxon>Bacillati</taxon>
        <taxon>Actinomycetota</taxon>
        <taxon>Actinomycetes</taxon>
        <taxon>Streptosporangiales</taxon>
        <taxon>Streptosporangiaceae</taxon>
        <taxon>Streptosporangium</taxon>
    </lineage>
</organism>
<dbReference type="PROSITE" id="PS00622">
    <property type="entry name" value="HTH_LUXR_1"/>
    <property type="match status" value="1"/>
</dbReference>
<evidence type="ECO:0000313" key="6">
    <source>
        <dbReference type="Proteomes" id="UP001230426"/>
    </source>
</evidence>
<dbReference type="Proteomes" id="UP001230426">
    <property type="component" value="Unassembled WGS sequence"/>
</dbReference>
<name>A0ABT9RJW8_9ACTN</name>
<dbReference type="SUPFAM" id="SSF46894">
    <property type="entry name" value="C-terminal effector domain of the bipartite response regulators"/>
    <property type="match status" value="1"/>
</dbReference>
<dbReference type="InterPro" id="IPR036388">
    <property type="entry name" value="WH-like_DNA-bd_sf"/>
</dbReference>
<dbReference type="PANTHER" id="PTHR43214:SF24">
    <property type="entry name" value="TRANSCRIPTIONAL REGULATORY PROTEIN NARL-RELATED"/>
    <property type="match status" value="1"/>
</dbReference>
<reference evidence="5 6" key="1">
    <citation type="submission" date="2023-07" db="EMBL/GenBank/DDBJ databases">
        <title>Sequencing the genomes of 1000 actinobacteria strains.</title>
        <authorList>
            <person name="Klenk H.-P."/>
        </authorList>
    </citation>
    <scope>NUCLEOTIDE SEQUENCE [LARGE SCALE GENOMIC DNA]</scope>
    <source>
        <strain evidence="5 6">DSM 44109</strain>
    </source>
</reference>
<keyword evidence="2 5" id="KW-0238">DNA-binding</keyword>
<dbReference type="InterPro" id="IPR011006">
    <property type="entry name" value="CheY-like_superfamily"/>
</dbReference>
<dbReference type="Gene3D" id="1.10.10.10">
    <property type="entry name" value="Winged helix-like DNA-binding domain superfamily/Winged helix DNA-binding domain"/>
    <property type="match status" value="1"/>
</dbReference>
<feature type="domain" description="HTH luxR-type" evidence="4">
    <location>
        <begin position="68"/>
        <end position="133"/>
    </location>
</feature>
<dbReference type="RefSeq" id="WP_306872682.1">
    <property type="nucleotide sequence ID" value="NZ_JAUSRB010000002.1"/>
</dbReference>
<sequence length="138" mass="14927">MPIRVLLSDDEALLRTGVRLILEHADDIAVVAEASDGAEAVADGHAILAPQLTRRILDRYLQRENRRAGELIAVLSEREHEVLVLVGAGHSNAEIAKDLFMGEGTVKTHVSRILTKLGCGNRVQASIIAHDAGILPDR</sequence>
<dbReference type="InterPro" id="IPR016032">
    <property type="entry name" value="Sig_transdc_resp-reg_C-effctor"/>
</dbReference>
<evidence type="ECO:0000256" key="3">
    <source>
        <dbReference type="ARBA" id="ARBA00023163"/>
    </source>
</evidence>
<evidence type="ECO:0000256" key="1">
    <source>
        <dbReference type="ARBA" id="ARBA00023015"/>
    </source>
</evidence>
<accession>A0ABT9RJW8</accession>
<dbReference type="GO" id="GO:0003677">
    <property type="term" value="F:DNA binding"/>
    <property type="evidence" value="ECO:0007669"/>
    <property type="project" value="UniProtKB-KW"/>
</dbReference>
<dbReference type="SMART" id="SM00421">
    <property type="entry name" value="HTH_LUXR"/>
    <property type="match status" value="1"/>
</dbReference>
<dbReference type="InterPro" id="IPR039420">
    <property type="entry name" value="WalR-like"/>
</dbReference>
<keyword evidence="6" id="KW-1185">Reference proteome</keyword>
<keyword evidence="1" id="KW-0805">Transcription regulation</keyword>
<evidence type="ECO:0000259" key="4">
    <source>
        <dbReference type="PROSITE" id="PS50043"/>
    </source>
</evidence>
<gene>
    <name evidence="5" type="ORF">J2S55_008403</name>
</gene>
<protein>
    <submittedName>
        <fullName evidence="5">DNA-binding NarL/FixJ family response regulator</fullName>
    </submittedName>
</protein>
<dbReference type="PROSITE" id="PS50043">
    <property type="entry name" value="HTH_LUXR_2"/>
    <property type="match status" value="1"/>
</dbReference>
<dbReference type="PANTHER" id="PTHR43214">
    <property type="entry name" value="TWO-COMPONENT RESPONSE REGULATOR"/>
    <property type="match status" value="1"/>
</dbReference>
<evidence type="ECO:0000313" key="5">
    <source>
        <dbReference type="EMBL" id="MDP9869137.1"/>
    </source>
</evidence>
<dbReference type="CDD" id="cd06170">
    <property type="entry name" value="LuxR_C_like"/>
    <property type="match status" value="1"/>
</dbReference>
<dbReference type="SUPFAM" id="SSF52172">
    <property type="entry name" value="CheY-like"/>
    <property type="match status" value="1"/>
</dbReference>
<comment type="caution">
    <text evidence="5">The sequence shown here is derived from an EMBL/GenBank/DDBJ whole genome shotgun (WGS) entry which is preliminary data.</text>
</comment>
<dbReference type="Pfam" id="PF00196">
    <property type="entry name" value="GerE"/>
    <property type="match status" value="1"/>
</dbReference>
<proteinExistence type="predicted"/>
<dbReference type="Gene3D" id="3.40.50.2300">
    <property type="match status" value="1"/>
</dbReference>
<dbReference type="InterPro" id="IPR000792">
    <property type="entry name" value="Tscrpt_reg_LuxR_C"/>
</dbReference>
<keyword evidence="3" id="KW-0804">Transcription</keyword>
<dbReference type="PRINTS" id="PR00038">
    <property type="entry name" value="HTHLUXR"/>
</dbReference>
<dbReference type="EMBL" id="JAUSRB010000002">
    <property type="protein sequence ID" value="MDP9869137.1"/>
    <property type="molecule type" value="Genomic_DNA"/>
</dbReference>